<organism evidence="2">
    <name type="scientific">mine drainage metagenome</name>
    <dbReference type="NCBI Taxonomy" id="410659"/>
    <lineage>
        <taxon>unclassified sequences</taxon>
        <taxon>metagenomes</taxon>
        <taxon>ecological metagenomes</taxon>
    </lineage>
</organism>
<feature type="region of interest" description="Disordered" evidence="1">
    <location>
        <begin position="1"/>
        <end position="40"/>
    </location>
</feature>
<comment type="caution">
    <text evidence="2">The sequence shown here is derived from an EMBL/GenBank/DDBJ whole genome shotgun (WGS) entry which is preliminary data.</text>
</comment>
<evidence type="ECO:0000256" key="1">
    <source>
        <dbReference type="SAM" id="MobiDB-lite"/>
    </source>
</evidence>
<accession>A0A1J5NXQ4</accession>
<evidence type="ECO:0000313" key="2">
    <source>
        <dbReference type="EMBL" id="OIQ62976.1"/>
    </source>
</evidence>
<name>A0A1J5NXQ4_9ZZZZ</name>
<gene>
    <name evidence="2" type="ORF">GALL_554890</name>
</gene>
<feature type="compositionally biased region" description="Basic and acidic residues" evidence="1">
    <location>
        <begin position="166"/>
        <end position="177"/>
    </location>
</feature>
<dbReference type="AlphaFoldDB" id="A0A1J5NXQ4"/>
<feature type="compositionally biased region" description="Basic and acidic residues" evidence="1">
    <location>
        <begin position="1"/>
        <end position="17"/>
    </location>
</feature>
<reference evidence="2" key="1">
    <citation type="submission" date="2016-10" db="EMBL/GenBank/DDBJ databases">
        <title>Sequence of Gallionella enrichment culture.</title>
        <authorList>
            <person name="Poehlein A."/>
            <person name="Muehling M."/>
            <person name="Daniel R."/>
        </authorList>
    </citation>
    <scope>NUCLEOTIDE SEQUENCE</scope>
</reference>
<protein>
    <submittedName>
        <fullName evidence="2">Uncharacterized protein</fullName>
    </submittedName>
</protein>
<sequence length="209" mass="24090">MGSDRPHQQESDKDAESARPLGKNRPRRLGQRRSRPALQHHHERLAHLQGVRRYPRVQSVLGIHVPGRHRLQSGVGQPHHLLQHHDETVRRRFLRASLPLVDRRARNLRDDGAVPLEGDRGTVLRIPHAGPRLCQYRRPVDDHGSVLRLQGRPRAVRRAVRDHDRDGLCHLGRDGEGTRPLPRLQEEYRPHAAGDPQPPPRRARRIPRL</sequence>
<feature type="region of interest" description="Disordered" evidence="1">
    <location>
        <begin position="166"/>
        <end position="209"/>
    </location>
</feature>
<proteinExistence type="predicted"/>
<feature type="compositionally biased region" description="Basic residues" evidence="1">
    <location>
        <begin position="22"/>
        <end position="40"/>
    </location>
</feature>
<dbReference type="EMBL" id="MLJW01009421">
    <property type="protein sequence ID" value="OIQ62976.1"/>
    <property type="molecule type" value="Genomic_DNA"/>
</dbReference>